<accession>A0A1I6AK73</accession>
<organism evidence="7 8">
    <name type="scientific">Hymenobacter arizonensis</name>
    <name type="common">Siccationidurans arizonensis</name>
    <dbReference type="NCBI Taxonomy" id="1227077"/>
    <lineage>
        <taxon>Bacteria</taxon>
        <taxon>Pseudomonadati</taxon>
        <taxon>Bacteroidota</taxon>
        <taxon>Cytophagia</taxon>
        <taxon>Cytophagales</taxon>
        <taxon>Hymenobacteraceae</taxon>
        <taxon>Hymenobacter</taxon>
    </lineage>
</organism>
<feature type="transmembrane region" description="Helical" evidence="5">
    <location>
        <begin position="81"/>
        <end position="99"/>
    </location>
</feature>
<evidence type="ECO:0000313" key="8">
    <source>
        <dbReference type="Proteomes" id="UP000199029"/>
    </source>
</evidence>
<gene>
    <name evidence="7" type="ORF">SAMN04515668_3772</name>
</gene>
<dbReference type="OrthoDB" id="2004788at2"/>
<dbReference type="AlphaFoldDB" id="A0A1I6AK73"/>
<proteinExistence type="predicted"/>
<sequence length="214" mass="22735">MANFYRTLCAFLFLDLINSCQRASYQFQAGAAVAQATVEGPKATAITAGPMSVTEKMVASSRTKTLLLHSRRRPATKARRAAAAVLIPMPMLFVTQHVVIGKRLAKAASPLEPDPPVRYARKGVAFALAVVLGFFGAHLFYLGDNRRALWYLLITLAGLALAALAIPIGNLAVFGGGLGAALVAVFFLLLGVGAVLSVYLRALIDGMHILREGV</sequence>
<evidence type="ECO:0000313" key="7">
    <source>
        <dbReference type="EMBL" id="SFQ69073.1"/>
    </source>
</evidence>
<comment type="subcellular location">
    <subcellularLocation>
        <location evidence="1">Membrane</location>
        <topology evidence="1">Multi-pass membrane protein</topology>
    </subcellularLocation>
</comment>
<protein>
    <submittedName>
        <fullName evidence="7">TM2 domain-containing membrane protein YozV</fullName>
    </submittedName>
</protein>
<dbReference type="Proteomes" id="UP000199029">
    <property type="component" value="Unassembled WGS sequence"/>
</dbReference>
<feature type="transmembrane region" description="Helical" evidence="5">
    <location>
        <begin position="119"/>
        <end position="141"/>
    </location>
</feature>
<keyword evidence="2 5" id="KW-0812">Transmembrane</keyword>
<reference evidence="8" key="1">
    <citation type="submission" date="2016-10" db="EMBL/GenBank/DDBJ databases">
        <authorList>
            <person name="Varghese N."/>
            <person name="Submissions S."/>
        </authorList>
    </citation>
    <scope>NUCLEOTIDE SEQUENCE [LARGE SCALE GENOMIC DNA]</scope>
    <source>
        <strain evidence="8">OR362-8,ATCC BAA-1266,JCM 13504</strain>
    </source>
</reference>
<evidence type="ECO:0000256" key="4">
    <source>
        <dbReference type="ARBA" id="ARBA00023136"/>
    </source>
</evidence>
<evidence type="ECO:0000256" key="5">
    <source>
        <dbReference type="SAM" id="Phobius"/>
    </source>
</evidence>
<keyword evidence="8" id="KW-1185">Reference proteome</keyword>
<feature type="transmembrane region" description="Helical" evidence="5">
    <location>
        <begin position="148"/>
        <end position="168"/>
    </location>
</feature>
<evidence type="ECO:0000259" key="6">
    <source>
        <dbReference type="Pfam" id="PF05154"/>
    </source>
</evidence>
<evidence type="ECO:0000256" key="2">
    <source>
        <dbReference type="ARBA" id="ARBA00022692"/>
    </source>
</evidence>
<dbReference type="Pfam" id="PF05154">
    <property type="entry name" value="TM2"/>
    <property type="match status" value="1"/>
</dbReference>
<keyword evidence="3 5" id="KW-1133">Transmembrane helix</keyword>
<feature type="transmembrane region" description="Helical" evidence="5">
    <location>
        <begin position="174"/>
        <end position="200"/>
    </location>
</feature>
<keyword evidence="4 5" id="KW-0472">Membrane</keyword>
<feature type="domain" description="TM2" evidence="6">
    <location>
        <begin position="122"/>
        <end position="160"/>
    </location>
</feature>
<dbReference type="GO" id="GO:0016020">
    <property type="term" value="C:membrane"/>
    <property type="evidence" value="ECO:0007669"/>
    <property type="project" value="UniProtKB-SubCell"/>
</dbReference>
<dbReference type="RefSeq" id="WP_092677030.1">
    <property type="nucleotide sequence ID" value="NZ_FOXS01000005.1"/>
</dbReference>
<dbReference type="EMBL" id="FOXS01000005">
    <property type="protein sequence ID" value="SFQ69073.1"/>
    <property type="molecule type" value="Genomic_DNA"/>
</dbReference>
<evidence type="ECO:0000256" key="1">
    <source>
        <dbReference type="ARBA" id="ARBA00004141"/>
    </source>
</evidence>
<dbReference type="InterPro" id="IPR007829">
    <property type="entry name" value="TM2"/>
</dbReference>
<evidence type="ECO:0000256" key="3">
    <source>
        <dbReference type="ARBA" id="ARBA00022989"/>
    </source>
</evidence>
<name>A0A1I6AK73_HYMAR</name>